<reference evidence="2 3" key="1">
    <citation type="journal article" date="2019" name="Commun. Biol.">
        <title>The bagworm genome reveals a unique fibroin gene that provides high tensile strength.</title>
        <authorList>
            <person name="Kono N."/>
            <person name="Nakamura H."/>
            <person name="Ohtoshi R."/>
            <person name="Tomita M."/>
            <person name="Numata K."/>
            <person name="Arakawa K."/>
        </authorList>
    </citation>
    <scope>NUCLEOTIDE SEQUENCE [LARGE SCALE GENOMIC DNA]</scope>
</reference>
<sequence length="156" mass="17052">MVFAILKQPTTPNISSRISRAFNPSDITIEASHKRGRPGSATVTKNMGMWLAYCYTELTCVKCTPPLDQRMQCTKGSERKSSCDVEVTIGNYRGFKSTLNSIRYGNKRTRTGATKNVPLHLITKNPVLGKKTTKDPVGEDMGDKTALRAGQGLLAG</sequence>
<keyword evidence="3" id="KW-1185">Reference proteome</keyword>
<name>A0A4C1ZVR6_EUMVA</name>
<feature type="region of interest" description="Disordered" evidence="1">
    <location>
        <begin position="129"/>
        <end position="156"/>
    </location>
</feature>
<protein>
    <submittedName>
        <fullName evidence="2">Uncharacterized protein</fullName>
    </submittedName>
</protein>
<gene>
    <name evidence="2" type="ORF">EVAR_47862_1</name>
</gene>
<evidence type="ECO:0000313" key="3">
    <source>
        <dbReference type="Proteomes" id="UP000299102"/>
    </source>
</evidence>
<comment type="caution">
    <text evidence="2">The sequence shown here is derived from an EMBL/GenBank/DDBJ whole genome shotgun (WGS) entry which is preliminary data.</text>
</comment>
<proteinExistence type="predicted"/>
<organism evidence="2 3">
    <name type="scientific">Eumeta variegata</name>
    <name type="common">Bagworm moth</name>
    <name type="synonym">Eumeta japonica</name>
    <dbReference type="NCBI Taxonomy" id="151549"/>
    <lineage>
        <taxon>Eukaryota</taxon>
        <taxon>Metazoa</taxon>
        <taxon>Ecdysozoa</taxon>
        <taxon>Arthropoda</taxon>
        <taxon>Hexapoda</taxon>
        <taxon>Insecta</taxon>
        <taxon>Pterygota</taxon>
        <taxon>Neoptera</taxon>
        <taxon>Endopterygota</taxon>
        <taxon>Lepidoptera</taxon>
        <taxon>Glossata</taxon>
        <taxon>Ditrysia</taxon>
        <taxon>Tineoidea</taxon>
        <taxon>Psychidae</taxon>
        <taxon>Oiketicinae</taxon>
        <taxon>Eumeta</taxon>
    </lineage>
</organism>
<accession>A0A4C1ZVR6</accession>
<dbReference type="EMBL" id="BGZK01002240">
    <property type="protein sequence ID" value="GBP92110.1"/>
    <property type="molecule type" value="Genomic_DNA"/>
</dbReference>
<evidence type="ECO:0000313" key="2">
    <source>
        <dbReference type="EMBL" id="GBP92110.1"/>
    </source>
</evidence>
<evidence type="ECO:0000256" key="1">
    <source>
        <dbReference type="SAM" id="MobiDB-lite"/>
    </source>
</evidence>
<feature type="compositionally biased region" description="Basic and acidic residues" evidence="1">
    <location>
        <begin position="132"/>
        <end position="146"/>
    </location>
</feature>
<dbReference type="AlphaFoldDB" id="A0A4C1ZVR6"/>
<dbReference type="Proteomes" id="UP000299102">
    <property type="component" value="Unassembled WGS sequence"/>
</dbReference>